<feature type="region of interest" description="Disordered" evidence="1">
    <location>
        <begin position="313"/>
        <end position="343"/>
    </location>
</feature>
<evidence type="ECO:0000259" key="2">
    <source>
        <dbReference type="PROSITE" id="PS51788"/>
    </source>
</evidence>
<protein>
    <recommendedName>
        <fullName evidence="2">CULT domain-containing protein</fullName>
    </recommendedName>
</protein>
<feature type="region of interest" description="Disordered" evidence="1">
    <location>
        <begin position="1"/>
        <end position="134"/>
    </location>
</feature>
<reference evidence="3 4" key="1">
    <citation type="journal article" date="2024" name="Science">
        <title>Giant polyketide synthase enzymes in the biosynthesis of giant marine polyether toxins.</title>
        <authorList>
            <person name="Fallon T.R."/>
            <person name="Shende V.V."/>
            <person name="Wierzbicki I.H."/>
            <person name="Pendleton A.L."/>
            <person name="Watervoot N.F."/>
            <person name="Auber R.P."/>
            <person name="Gonzalez D.J."/>
            <person name="Wisecaver J.H."/>
            <person name="Moore B.S."/>
        </authorList>
    </citation>
    <scope>NUCLEOTIDE SEQUENCE [LARGE SCALE GENOMIC DNA]</scope>
    <source>
        <strain evidence="3 4">12B1</strain>
    </source>
</reference>
<sequence length="343" mass="36432">MADASAPAAADASSDPECTVEASAVAAGDAEGCVEEPAELEPSSSTRSTLAPCEPSAPPSAVRRDALSTEESHGDTAPSALTDGPPTSEPFEAAPRFIDAPVADDSPPTHPAVPRSPLSPPSPRAEGTATPVEPPIGAMACARCEQPVARADELLRERYGQLLSSAVFAYELEVLQRDVWVYSATNPGDERFDVCRFGTAGGAHVVVSGRPCAEHSWFPPHYWRVATCPGCRTHLGWAFLAEPDVNAPPCFVGLILTRLRERRVCPSELSSRPLSSLYRSPQSSFLRVLATLFNQDGQHNPAIEQRVLEAVQRLESENEPSFSPGSTSDGDSDYGPVGDGENE</sequence>
<dbReference type="PROSITE" id="PS51788">
    <property type="entry name" value="CULT"/>
    <property type="match status" value="1"/>
</dbReference>
<dbReference type="AlphaFoldDB" id="A0AB34JD42"/>
<feature type="domain" description="CULT" evidence="2">
    <location>
        <begin position="136"/>
        <end position="263"/>
    </location>
</feature>
<dbReference type="InterPro" id="IPR034750">
    <property type="entry name" value="CULT"/>
</dbReference>
<organism evidence="3 4">
    <name type="scientific">Prymnesium parvum</name>
    <name type="common">Toxic golden alga</name>
    <dbReference type="NCBI Taxonomy" id="97485"/>
    <lineage>
        <taxon>Eukaryota</taxon>
        <taxon>Haptista</taxon>
        <taxon>Haptophyta</taxon>
        <taxon>Prymnesiophyceae</taxon>
        <taxon>Prymnesiales</taxon>
        <taxon>Prymnesiaceae</taxon>
        <taxon>Prymnesium</taxon>
    </lineage>
</organism>
<comment type="caution">
    <text evidence="3">The sequence shown here is derived from an EMBL/GenBank/DDBJ whole genome shotgun (WGS) entry which is preliminary data.</text>
</comment>
<evidence type="ECO:0000313" key="4">
    <source>
        <dbReference type="Proteomes" id="UP001515480"/>
    </source>
</evidence>
<feature type="compositionally biased region" description="Polar residues" evidence="1">
    <location>
        <begin position="319"/>
        <end position="329"/>
    </location>
</feature>
<dbReference type="CDD" id="cd15777">
    <property type="entry name" value="CRBN_C_like"/>
    <property type="match status" value="1"/>
</dbReference>
<evidence type="ECO:0000256" key="1">
    <source>
        <dbReference type="SAM" id="MobiDB-lite"/>
    </source>
</evidence>
<feature type="compositionally biased region" description="Low complexity" evidence="1">
    <location>
        <begin position="1"/>
        <end position="16"/>
    </location>
</feature>
<evidence type="ECO:0000313" key="3">
    <source>
        <dbReference type="EMBL" id="KAL1519590.1"/>
    </source>
</evidence>
<dbReference type="FunFam" id="2.170.150.20:FF:000007">
    <property type="entry name" value="Protein cereblon"/>
    <property type="match status" value="1"/>
</dbReference>
<name>A0AB34JD42_PRYPA</name>
<gene>
    <name evidence="3" type="ORF">AB1Y20_023104</name>
</gene>
<dbReference type="Gene3D" id="2.170.150.20">
    <property type="entry name" value="Peptide methionine sulfoxide reductase"/>
    <property type="match status" value="1"/>
</dbReference>
<keyword evidence="4" id="KW-1185">Reference proteome</keyword>
<proteinExistence type="predicted"/>
<feature type="compositionally biased region" description="Basic and acidic residues" evidence="1">
    <location>
        <begin position="62"/>
        <end position="74"/>
    </location>
</feature>
<dbReference type="EMBL" id="JBGBPQ010000009">
    <property type="protein sequence ID" value="KAL1519590.1"/>
    <property type="molecule type" value="Genomic_DNA"/>
</dbReference>
<dbReference type="Proteomes" id="UP001515480">
    <property type="component" value="Unassembled WGS sequence"/>
</dbReference>
<accession>A0AB34JD42</accession>